<feature type="domain" description="MalQ N-terminal beta-sandwich" evidence="11">
    <location>
        <begin position="75"/>
        <end position="170"/>
    </location>
</feature>
<keyword evidence="5 10" id="KW-0328">Glycosyltransferase</keyword>
<evidence type="ECO:0000256" key="4">
    <source>
        <dbReference type="ARBA" id="ARBA00020295"/>
    </source>
</evidence>
<dbReference type="NCBIfam" id="TIGR00217">
    <property type="entry name" value="malQ"/>
    <property type="match status" value="1"/>
</dbReference>
<evidence type="ECO:0000256" key="8">
    <source>
        <dbReference type="ARBA" id="ARBA00031423"/>
    </source>
</evidence>
<dbReference type="AlphaFoldDB" id="A0A930YI67"/>
<evidence type="ECO:0000256" key="10">
    <source>
        <dbReference type="RuleBase" id="RU361207"/>
    </source>
</evidence>
<evidence type="ECO:0000256" key="1">
    <source>
        <dbReference type="ARBA" id="ARBA00000439"/>
    </source>
</evidence>
<gene>
    <name evidence="12" type="primary">malQ</name>
    <name evidence="12" type="ORF">ISU07_11130</name>
</gene>
<dbReference type="Pfam" id="PF21226">
    <property type="entry name" value="MalQ_N"/>
    <property type="match status" value="1"/>
</dbReference>
<reference evidence="12" key="1">
    <citation type="submission" date="2020-11" db="EMBL/GenBank/DDBJ databases">
        <title>Nocardioides sp. nov., isolated from Soil of Cynanchum wilfordii Hemsley rhizosphere.</title>
        <authorList>
            <person name="Lee J.-S."/>
            <person name="Suh M.K."/>
            <person name="Kim J.-S."/>
        </authorList>
    </citation>
    <scope>NUCLEOTIDE SEQUENCE</scope>
    <source>
        <strain evidence="12">KCTC 19275</strain>
    </source>
</reference>
<dbReference type="GO" id="GO:0005975">
    <property type="term" value="P:carbohydrate metabolic process"/>
    <property type="evidence" value="ECO:0007669"/>
    <property type="project" value="InterPro"/>
</dbReference>
<dbReference type="EMBL" id="JADKPN010000005">
    <property type="protein sequence ID" value="MBF4763679.1"/>
    <property type="molecule type" value="Genomic_DNA"/>
</dbReference>
<evidence type="ECO:0000259" key="11">
    <source>
        <dbReference type="Pfam" id="PF21226"/>
    </source>
</evidence>
<keyword evidence="7 10" id="KW-0119">Carbohydrate metabolism</keyword>
<dbReference type="Pfam" id="PF02446">
    <property type="entry name" value="Glyco_hydro_77"/>
    <property type="match status" value="1"/>
</dbReference>
<comment type="similarity">
    <text evidence="2 10">Belongs to the disproportionating enzyme family.</text>
</comment>
<dbReference type="RefSeq" id="WP_194706853.1">
    <property type="nucleotide sequence ID" value="NZ_JADKPN010000005.1"/>
</dbReference>
<dbReference type="InterPro" id="IPR048458">
    <property type="entry name" value="MalQ_N"/>
</dbReference>
<dbReference type="InterPro" id="IPR003385">
    <property type="entry name" value="Glyco_hydro_77"/>
</dbReference>
<keyword evidence="13" id="KW-1185">Reference proteome</keyword>
<proteinExistence type="inferred from homology"/>
<dbReference type="PANTHER" id="PTHR32438:SF5">
    <property type="entry name" value="4-ALPHA-GLUCANOTRANSFERASE DPE1, CHLOROPLASTIC_AMYLOPLASTIC"/>
    <property type="match status" value="1"/>
</dbReference>
<keyword evidence="6 10" id="KW-0808">Transferase</keyword>
<comment type="catalytic activity">
    <reaction evidence="1 10">
        <text>Transfers a segment of a (1-&gt;4)-alpha-D-glucan to a new position in an acceptor, which may be glucose or a (1-&gt;4)-alpha-D-glucan.</text>
        <dbReference type="EC" id="2.4.1.25"/>
    </reaction>
</comment>
<comment type="caution">
    <text evidence="12">The sequence shown here is derived from an EMBL/GenBank/DDBJ whole genome shotgun (WGS) entry which is preliminary data.</text>
</comment>
<evidence type="ECO:0000256" key="5">
    <source>
        <dbReference type="ARBA" id="ARBA00022676"/>
    </source>
</evidence>
<evidence type="ECO:0000256" key="7">
    <source>
        <dbReference type="ARBA" id="ARBA00023277"/>
    </source>
</evidence>
<dbReference type="Gene3D" id="3.20.20.80">
    <property type="entry name" value="Glycosidases"/>
    <property type="match status" value="1"/>
</dbReference>
<evidence type="ECO:0000256" key="6">
    <source>
        <dbReference type="ARBA" id="ARBA00022679"/>
    </source>
</evidence>
<evidence type="ECO:0000256" key="3">
    <source>
        <dbReference type="ARBA" id="ARBA00012560"/>
    </source>
</evidence>
<evidence type="ECO:0000313" key="13">
    <source>
        <dbReference type="Proteomes" id="UP000640489"/>
    </source>
</evidence>
<dbReference type="PANTHER" id="PTHR32438">
    <property type="entry name" value="4-ALPHA-GLUCANOTRANSFERASE DPE1, CHLOROPLASTIC/AMYLOPLASTIC"/>
    <property type="match status" value="1"/>
</dbReference>
<evidence type="ECO:0000256" key="9">
    <source>
        <dbReference type="ARBA" id="ARBA00031501"/>
    </source>
</evidence>
<name>A0A930YI67_9ACTN</name>
<dbReference type="GO" id="GO:0004134">
    <property type="term" value="F:4-alpha-glucanotransferase activity"/>
    <property type="evidence" value="ECO:0007669"/>
    <property type="project" value="UniProtKB-EC"/>
</dbReference>
<protein>
    <recommendedName>
        <fullName evidence="4 10">4-alpha-glucanotransferase</fullName>
        <ecNumber evidence="3 10">2.4.1.25</ecNumber>
    </recommendedName>
    <alternativeName>
        <fullName evidence="8 10">Amylomaltase</fullName>
    </alternativeName>
    <alternativeName>
        <fullName evidence="9 10">Disproportionating enzyme</fullName>
    </alternativeName>
</protein>
<dbReference type="InterPro" id="IPR017853">
    <property type="entry name" value="GH"/>
</dbReference>
<dbReference type="Proteomes" id="UP000640489">
    <property type="component" value="Unassembled WGS sequence"/>
</dbReference>
<evidence type="ECO:0000256" key="2">
    <source>
        <dbReference type="ARBA" id="ARBA00005684"/>
    </source>
</evidence>
<sequence length="720" mass="79010">MPNADQQEAHEQLVRDLAAAYGVATDYWDWQGRHVVVETATMVAVLAALDVDAATEGSARQAAATQQDAAWARMLPPVLVTRQGWQPTFDVHVPEGSPVDLWIELETGEHRGGVEQRENWNPPRTVAHEQVGEATFQLPGDLPLGYHWVHARTTAQGGDRLARMSLVVTPHWVGTPARLGDQPRWGLATQLYSVRSPGSWGTGDLADLADLGSWAAVAHGADYVLVNPLHAAEPTAPMEPSPYLPTSRRFVNPLYLRPELIPEHAALGPSDRAALRAFQEKAGDPVGERIDRDTAWTAKREALRRVYAAPRTPGRQWAFDGYCRREGRGLEDYATWAAIAEVHGSDSLGWPTELKHPDLPAVRAFRAEHAEAVDFHRWLQWVLDEQLAGTQLGLRRAGMGLGIMTDLAVGVHGSGADAWSLQETYAAGVTVGAPPDPYNQQGQDWNQPPWRPDRLAEAAYDPFRRMVAAALRNAGGLRVDHVIGLFRLWWIPKGAGPTAGTYVRYDHEAMIGILALEAHRADAVVVGEDLGTVEPWVRSYLADRGILGTSILWFEMDHDHGGGPLPAERWREWCLASVTTHDLPPTAGYLAGDHVHLRDSLGLLTRPVEEELAVDSLEREAWLGELRRVGLLSDDGAQVQGIVEALHAYLTRTPSRLRCLALTDAVGDRRAQNQPGTIDEYPNWRVPLSGPDGRPILLDDVFTSERAARLCAVTAGRGGT</sequence>
<dbReference type="EC" id="2.4.1.25" evidence="3 10"/>
<dbReference type="SUPFAM" id="SSF51445">
    <property type="entry name" value="(Trans)glycosidases"/>
    <property type="match status" value="1"/>
</dbReference>
<accession>A0A930YI67</accession>
<organism evidence="12 13">
    <name type="scientific">Nocardioides islandensis</name>
    <dbReference type="NCBI Taxonomy" id="433663"/>
    <lineage>
        <taxon>Bacteria</taxon>
        <taxon>Bacillati</taxon>
        <taxon>Actinomycetota</taxon>
        <taxon>Actinomycetes</taxon>
        <taxon>Propionibacteriales</taxon>
        <taxon>Nocardioidaceae</taxon>
        <taxon>Nocardioides</taxon>
    </lineage>
</organism>
<evidence type="ECO:0000313" key="12">
    <source>
        <dbReference type="EMBL" id="MBF4763679.1"/>
    </source>
</evidence>